<dbReference type="InterPro" id="IPR029052">
    <property type="entry name" value="Metallo-depent_PP-like"/>
</dbReference>
<dbReference type="PANTHER" id="PTHR12905:SF16">
    <property type="entry name" value="SER_THR PROTEIN PHOSPHATASE FAMILY PROTEIN (AFU_ORTHOLOGUE AFUA_1G06000)"/>
    <property type="match status" value="1"/>
</dbReference>
<dbReference type="SUPFAM" id="SSF56300">
    <property type="entry name" value="Metallo-dependent phosphatases"/>
    <property type="match status" value="1"/>
</dbReference>
<evidence type="ECO:0000313" key="2">
    <source>
        <dbReference type="EMBL" id="QIW96111.1"/>
    </source>
</evidence>
<dbReference type="OrthoDB" id="630188at2759"/>
<organism evidence="2 3">
    <name type="scientific">Peltaster fructicola</name>
    <dbReference type="NCBI Taxonomy" id="286661"/>
    <lineage>
        <taxon>Eukaryota</taxon>
        <taxon>Fungi</taxon>
        <taxon>Dikarya</taxon>
        <taxon>Ascomycota</taxon>
        <taxon>Pezizomycotina</taxon>
        <taxon>Dothideomycetes</taxon>
        <taxon>Dothideomycetes incertae sedis</taxon>
        <taxon>Peltaster</taxon>
    </lineage>
</organism>
<evidence type="ECO:0000259" key="1">
    <source>
        <dbReference type="Pfam" id="PF00149"/>
    </source>
</evidence>
<gene>
    <name evidence="2" type="ORF">AMS68_001629</name>
</gene>
<protein>
    <recommendedName>
        <fullName evidence="1">Calcineurin-like phosphoesterase domain-containing protein</fullName>
    </recommendedName>
</protein>
<dbReference type="CDD" id="cd07379">
    <property type="entry name" value="MPP_239FB"/>
    <property type="match status" value="1"/>
</dbReference>
<dbReference type="GO" id="GO:0016787">
    <property type="term" value="F:hydrolase activity"/>
    <property type="evidence" value="ECO:0007669"/>
    <property type="project" value="InterPro"/>
</dbReference>
<accession>A0A6H0XMX8</accession>
<feature type="domain" description="Calcineurin-like phosphoesterase" evidence="1">
    <location>
        <begin position="14"/>
        <end position="210"/>
    </location>
</feature>
<proteinExistence type="predicted"/>
<name>A0A6H0XMX8_9PEZI</name>
<dbReference type="PANTHER" id="PTHR12905">
    <property type="entry name" value="METALLOPHOSPHOESTERASE"/>
    <property type="match status" value="1"/>
</dbReference>
<dbReference type="Gene3D" id="3.60.21.10">
    <property type="match status" value="1"/>
</dbReference>
<dbReference type="Proteomes" id="UP000503462">
    <property type="component" value="Chromosome 1"/>
</dbReference>
<reference evidence="2 3" key="1">
    <citation type="journal article" date="2016" name="Sci. Rep.">
        <title>Peltaster fructicola genome reveals evolution from an invasive phytopathogen to an ectophytic parasite.</title>
        <authorList>
            <person name="Xu C."/>
            <person name="Chen H."/>
            <person name="Gleason M.L."/>
            <person name="Xu J.R."/>
            <person name="Liu H."/>
            <person name="Zhang R."/>
            <person name="Sun G."/>
        </authorList>
    </citation>
    <scope>NUCLEOTIDE SEQUENCE [LARGE SCALE GENOMIC DNA]</scope>
    <source>
        <strain evidence="2 3">LNHT1506</strain>
    </source>
</reference>
<sequence length="295" mass="32642">MTSSVQRPNPVKVRVVCISDTHGHSTGEGFKLPAGDVLVVAGDLTNQGSLHELKKAAHWLEQADFEHKIITAGNHDLSLDVRYQAKHAEGWNVTPVAAEECRQLIRNIPGVTYLEHNDCTLQIKGHSLRVFGSPYSVDRGKQNWAFQYSAEDAHVTWTAIPTNTNILITHTPPAGVLDNSTHWIDGGCPSLLAKVSAVRPLLHVFGHHHEGRGACILKWDEKDELTVTKWSDPGEGNRKQSLLDLTRTLHEQESGKRYTAAVNASIMRTSWSRSATMGFNKPIVVDLNIDHFACN</sequence>
<evidence type="ECO:0000313" key="3">
    <source>
        <dbReference type="Proteomes" id="UP000503462"/>
    </source>
</evidence>
<dbReference type="Pfam" id="PF00149">
    <property type="entry name" value="Metallophos"/>
    <property type="match status" value="1"/>
</dbReference>
<dbReference type="InterPro" id="IPR051693">
    <property type="entry name" value="UPF0046_metallophosphoest"/>
</dbReference>
<dbReference type="AlphaFoldDB" id="A0A6H0XMX8"/>
<keyword evidence="3" id="KW-1185">Reference proteome</keyword>
<dbReference type="EMBL" id="CP051139">
    <property type="protein sequence ID" value="QIW96111.1"/>
    <property type="molecule type" value="Genomic_DNA"/>
</dbReference>
<dbReference type="InterPro" id="IPR004843">
    <property type="entry name" value="Calcineurin-like_PHP"/>
</dbReference>